<comment type="cofactor">
    <cofactor evidence="1 9">
        <name>heme</name>
        <dbReference type="ChEBI" id="CHEBI:30413"/>
    </cofactor>
</comment>
<dbReference type="PROSITE" id="PS00086">
    <property type="entry name" value="CYTOCHROME_P450"/>
    <property type="match status" value="1"/>
</dbReference>
<gene>
    <name evidence="12" type="ORF">FIBSPDRAFT_178976</name>
</gene>
<dbReference type="InterPro" id="IPR002401">
    <property type="entry name" value="Cyt_P450_E_grp-I"/>
</dbReference>
<keyword evidence="7 9" id="KW-0408">Iron</keyword>
<evidence type="ECO:0000256" key="8">
    <source>
        <dbReference type="ARBA" id="ARBA00023033"/>
    </source>
</evidence>
<dbReference type="CDD" id="cd11065">
    <property type="entry name" value="CYP64-like"/>
    <property type="match status" value="1"/>
</dbReference>
<keyword evidence="13" id="KW-1185">Reference proteome</keyword>
<dbReference type="PRINTS" id="PR00463">
    <property type="entry name" value="EP450I"/>
</dbReference>
<evidence type="ECO:0000256" key="7">
    <source>
        <dbReference type="ARBA" id="ARBA00023004"/>
    </source>
</evidence>
<dbReference type="GO" id="GO:0020037">
    <property type="term" value="F:heme binding"/>
    <property type="evidence" value="ECO:0007669"/>
    <property type="project" value="InterPro"/>
</dbReference>
<proteinExistence type="inferred from homology"/>
<reference evidence="12 13" key="1">
    <citation type="journal article" date="2016" name="Mol. Biol. Evol.">
        <title>Comparative Genomics of Early-Diverging Mushroom-Forming Fungi Provides Insights into the Origins of Lignocellulose Decay Capabilities.</title>
        <authorList>
            <person name="Nagy L.G."/>
            <person name="Riley R."/>
            <person name="Tritt A."/>
            <person name="Adam C."/>
            <person name="Daum C."/>
            <person name="Floudas D."/>
            <person name="Sun H."/>
            <person name="Yadav J.S."/>
            <person name="Pangilinan J."/>
            <person name="Larsson K.H."/>
            <person name="Matsuura K."/>
            <person name="Barry K."/>
            <person name="Labutti K."/>
            <person name="Kuo R."/>
            <person name="Ohm R.A."/>
            <person name="Bhattacharya S.S."/>
            <person name="Shirouzu T."/>
            <person name="Yoshinaga Y."/>
            <person name="Martin F.M."/>
            <person name="Grigoriev I.V."/>
            <person name="Hibbett D.S."/>
        </authorList>
    </citation>
    <scope>NUCLEOTIDE SEQUENCE [LARGE SCALE GENOMIC DNA]</scope>
    <source>
        <strain evidence="12 13">CBS 109695</strain>
    </source>
</reference>
<protein>
    <submittedName>
        <fullName evidence="12">Cytochrome P450</fullName>
    </submittedName>
</protein>
<dbReference type="Proteomes" id="UP000076532">
    <property type="component" value="Unassembled WGS sequence"/>
</dbReference>
<feature type="binding site" description="axial binding residue" evidence="9">
    <location>
        <position position="438"/>
    </location>
    <ligand>
        <name>heme</name>
        <dbReference type="ChEBI" id="CHEBI:30413"/>
    </ligand>
    <ligandPart>
        <name>Fe</name>
        <dbReference type="ChEBI" id="CHEBI:18248"/>
    </ligandPart>
</feature>
<dbReference type="InterPro" id="IPR050364">
    <property type="entry name" value="Cytochrome_P450_fung"/>
</dbReference>
<dbReference type="InterPro" id="IPR017972">
    <property type="entry name" value="Cyt_P450_CS"/>
</dbReference>
<dbReference type="InterPro" id="IPR036396">
    <property type="entry name" value="Cyt_P450_sf"/>
</dbReference>
<evidence type="ECO:0000256" key="11">
    <source>
        <dbReference type="SAM" id="SignalP"/>
    </source>
</evidence>
<name>A0A166SS31_9AGAM</name>
<evidence type="ECO:0000256" key="3">
    <source>
        <dbReference type="ARBA" id="ARBA00010617"/>
    </source>
</evidence>
<dbReference type="OrthoDB" id="2789670at2759"/>
<evidence type="ECO:0000313" key="12">
    <source>
        <dbReference type="EMBL" id="KZP29761.1"/>
    </source>
</evidence>
<dbReference type="EMBL" id="KV417497">
    <property type="protein sequence ID" value="KZP29761.1"/>
    <property type="molecule type" value="Genomic_DNA"/>
</dbReference>
<keyword evidence="4 9" id="KW-0349">Heme</keyword>
<evidence type="ECO:0000256" key="4">
    <source>
        <dbReference type="ARBA" id="ARBA00022617"/>
    </source>
</evidence>
<evidence type="ECO:0000256" key="5">
    <source>
        <dbReference type="ARBA" id="ARBA00022723"/>
    </source>
</evidence>
<evidence type="ECO:0000256" key="1">
    <source>
        <dbReference type="ARBA" id="ARBA00001971"/>
    </source>
</evidence>
<dbReference type="AlphaFoldDB" id="A0A166SS31"/>
<dbReference type="GO" id="GO:0005506">
    <property type="term" value="F:iron ion binding"/>
    <property type="evidence" value="ECO:0007669"/>
    <property type="project" value="InterPro"/>
</dbReference>
<evidence type="ECO:0000256" key="6">
    <source>
        <dbReference type="ARBA" id="ARBA00023002"/>
    </source>
</evidence>
<dbReference type="PANTHER" id="PTHR46300">
    <property type="entry name" value="P450, PUTATIVE (EUROFUNG)-RELATED-RELATED"/>
    <property type="match status" value="1"/>
</dbReference>
<comment type="pathway">
    <text evidence="2">Secondary metabolite biosynthesis.</text>
</comment>
<dbReference type="GO" id="GO:0004497">
    <property type="term" value="F:monooxygenase activity"/>
    <property type="evidence" value="ECO:0007669"/>
    <property type="project" value="UniProtKB-KW"/>
</dbReference>
<organism evidence="12 13">
    <name type="scientific">Athelia psychrophila</name>
    <dbReference type="NCBI Taxonomy" id="1759441"/>
    <lineage>
        <taxon>Eukaryota</taxon>
        <taxon>Fungi</taxon>
        <taxon>Dikarya</taxon>
        <taxon>Basidiomycota</taxon>
        <taxon>Agaricomycotina</taxon>
        <taxon>Agaricomycetes</taxon>
        <taxon>Agaricomycetidae</taxon>
        <taxon>Atheliales</taxon>
        <taxon>Atheliaceae</taxon>
        <taxon>Athelia</taxon>
    </lineage>
</organism>
<dbReference type="Pfam" id="PF00067">
    <property type="entry name" value="p450"/>
    <property type="match status" value="1"/>
</dbReference>
<evidence type="ECO:0000256" key="9">
    <source>
        <dbReference type="PIRSR" id="PIRSR602401-1"/>
    </source>
</evidence>
<sequence>MAVQLALVLSCFVLAAVYLVKARTRASKYPPGPPGQPLIGNMLDMPARDEFLQYAKWSQEYKSDVIHLNIFGTHLVILNSLEATSDLLEKRSAIYSSRPATPMLRLMGWSWSLALMPTDAAWAAQRRHFREEFDGLAIHRHYPAITSATHDLLKRFLDTPEHWGNHLRHMVGATILDIAYGIEVLPVGDPYIRTAEASFLCVSQATLPGAFLVDMLPILKHVPSWMPGAGFQRKAKEWKKLTDAVYQEPFTAVKQDLARGTAKPSFCSRSLRDAEAVGEMSSEEPHIQAAAAGMFGAGSDTTVSFLETLVLAMVLHPEAQVKAQAELDLTLGSDRLPTFSDQESLPFLSAVVRECYRWRVVAPLGVPRMLTVDDEYKGYLIPKGSIIIANSYQILNDEKAYLDPSSFKPERFLKDGKLDPSVRNPTRVAAFGYGRRVCPGRAVAEQSAWLAAGSILAMFDISKAVDREGAIIEPSGRYTSGLTRHPEAFKCRIKPRSNETRDLINST</sequence>
<accession>A0A166SS31</accession>
<comment type="similarity">
    <text evidence="3 10">Belongs to the cytochrome P450 family.</text>
</comment>
<evidence type="ECO:0000256" key="2">
    <source>
        <dbReference type="ARBA" id="ARBA00005179"/>
    </source>
</evidence>
<evidence type="ECO:0000256" key="10">
    <source>
        <dbReference type="RuleBase" id="RU000461"/>
    </source>
</evidence>
<dbReference type="GO" id="GO:0016705">
    <property type="term" value="F:oxidoreductase activity, acting on paired donors, with incorporation or reduction of molecular oxygen"/>
    <property type="evidence" value="ECO:0007669"/>
    <property type="project" value="InterPro"/>
</dbReference>
<keyword evidence="11" id="KW-0732">Signal</keyword>
<dbReference type="PANTHER" id="PTHR46300:SF7">
    <property type="entry name" value="P450, PUTATIVE (EUROFUNG)-RELATED"/>
    <property type="match status" value="1"/>
</dbReference>
<keyword evidence="6 10" id="KW-0560">Oxidoreductase</keyword>
<feature type="chain" id="PRO_5007879678" evidence="11">
    <location>
        <begin position="23"/>
        <end position="507"/>
    </location>
</feature>
<keyword evidence="5 9" id="KW-0479">Metal-binding</keyword>
<dbReference type="Gene3D" id="1.10.630.10">
    <property type="entry name" value="Cytochrome P450"/>
    <property type="match status" value="1"/>
</dbReference>
<dbReference type="InterPro" id="IPR001128">
    <property type="entry name" value="Cyt_P450"/>
</dbReference>
<dbReference type="STRING" id="436010.A0A166SS31"/>
<keyword evidence="8 10" id="KW-0503">Monooxygenase</keyword>
<evidence type="ECO:0000313" key="13">
    <source>
        <dbReference type="Proteomes" id="UP000076532"/>
    </source>
</evidence>
<dbReference type="SUPFAM" id="SSF48264">
    <property type="entry name" value="Cytochrome P450"/>
    <property type="match status" value="1"/>
</dbReference>
<feature type="signal peptide" evidence="11">
    <location>
        <begin position="1"/>
        <end position="22"/>
    </location>
</feature>